<evidence type="ECO:0000313" key="7">
    <source>
        <dbReference type="EMBL" id="NWZ98661.1"/>
    </source>
</evidence>
<evidence type="ECO:0000256" key="5">
    <source>
        <dbReference type="ARBA" id="ARBA00023242"/>
    </source>
</evidence>
<protein>
    <submittedName>
        <fullName evidence="7">P66B protein</fullName>
    </submittedName>
</protein>
<comment type="subcellular location">
    <subcellularLocation>
        <location evidence="1">Nucleus</location>
    </subcellularLocation>
</comment>
<proteinExistence type="predicted"/>
<keyword evidence="3" id="KW-0175">Coiled coil</keyword>
<evidence type="ECO:0000256" key="4">
    <source>
        <dbReference type="ARBA" id="ARBA00023163"/>
    </source>
</evidence>
<name>A0A7K7S4H8_9PASS</name>
<evidence type="ECO:0000313" key="8">
    <source>
        <dbReference type="Proteomes" id="UP000549091"/>
    </source>
</evidence>
<feature type="compositionally biased region" description="Polar residues" evidence="6">
    <location>
        <begin position="62"/>
        <end position="86"/>
    </location>
</feature>
<feature type="non-terminal residue" evidence="7">
    <location>
        <position position="1"/>
    </location>
</feature>
<keyword evidence="5" id="KW-0539">Nucleus</keyword>
<keyword evidence="2" id="KW-0805">Transcription regulation</keyword>
<organism evidence="7 8">
    <name type="scientific">Nesospiza acunhae</name>
    <dbReference type="NCBI Taxonomy" id="381881"/>
    <lineage>
        <taxon>Eukaryota</taxon>
        <taxon>Metazoa</taxon>
        <taxon>Chordata</taxon>
        <taxon>Craniata</taxon>
        <taxon>Vertebrata</taxon>
        <taxon>Euteleostomi</taxon>
        <taxon>Archelosauria</taxon>
        <taxon>Archosauria</taxon>
        <taxon>Dinosauria</taxon>
        <taxon>Saurischia</taxon>
        <taxon>Theropoda</taxon>
        <taxon>Coelurosauria</taxon>
        <taxon>Aves</taxon>
        <taxon>Neognathae</taxon>
        <taxon>Neoaves</taxon>
        <taxon>Telluraves</taxon>
        <taxon>Australaves</taxon>
        <taxon>Passeriformes</taxon>
        <taxon>Thraupidae</taxon>
        <taxon>Nesospiza</taxon>
    </lineage>
</organism>
<evidence type="ECO:0000256" key="1">
    <source>
        <dbReference type="ARBA" id="ARBA00004123"/>
    </source>
</evidence>
<feature type="region of interest" description="Disordered" evidence="6">
    <location>
        <begin position="46"/>
        <end position="86"/>
    </location>
</feature>
<dbReference type="AlphaFoldDB" id="A0A7K7S4H8"/>
<sequence>IPSRPGAQGVEPQNLRTLQGHSVIRSAASSALPHMLMSQRVIAPSPAQLQGQRGPQKPGLVRSSTPGMSPAINYQPQSGSSVPCQRSSSSAIYMNLASHMQPGSVARVSSPLPSPSALSDAANSQAAAKLALRKQLEKTLLEIPPPKPPAPLLHFLPSAANSEFIYMVGLEEVVQSVIDSQGDSPKGIPAVRGILGAVIPMGVCLSLSPGGVCHCHVCLSVCPTGGRAAAAAAGCPVPVCHCHVCLSVPQEIEQRLQQQAALSPTAAPAVPSVGKQDGILRHHTLRQAPQPQSSLQRGIPTSARSMLSNFAQAPQLSVAGGLLGMPGVNIAYLNAGIGGHKASSLADRQREYLLDMIPPRSIAQSISGQK</sequence>
<gene>
    <name evidence="7" type="primary">Gatad2b</name>
    <name evidence="7" type="ORF">NESACU_R12238</name>
</gene>
<evidence type="ECO:0000256" key="3">
    <source>
        <dbReference type="ARBA" id="ARBA00023054"/>
    </source>
</evidence>
<evidence type="ECO:0000256" key="2">
    <source>
        <dbReference type="ARBA" id="ARBA00023015"/>
    </source>
</evidence>
<keyword evidence="4" id="KW-0804">Transcription</keyword>
<reference evidence="7 8" key="1">
    <citation type="submission" date="2019-09" db="EMBL/GenBank/DDBJ databases">
        <title>Bird 10,000 Genomes (B10K) Project - Family phase.</title>
        <authorList>
            <person name="Zhang G."/>
        </authorList>
    </citation>
    <scope>NUCLEOTIDE SEQUENCE [LARGE SCALE GENOMIC DNA]</scope>
    <source>
        <strain evidence="7">OUT-0053</strain>
        <tissue evidence="7">Muscle</tissue>
    </source>
</reference>
<dbReference type="PANTHER" id="PTHR13455:SF4">
    <property type="entry name" value="TRANSCRIPTIONAL REPRESSOR P66-BETA"/>
    <property type="match status" value="1"/>
</dbReference>
<dbReference type="GO" id="GO:0016581">
    <property type="term" value="C:NuRD complex"/>
    <property type="evidence" value="ECO:0007669"/>
    <property type="project" value="TreeGrafter"/>
</dbReference>
<keyword evidence="8" id="KW-1185">Reference proteome</keyword>
<dbReference type="InterPro" id="IPR040386">
    <property type="entry name" value="P66"/>
</dbReference>
<comment type="caution">
    <text evidence="7">The sequence shown here is derived from an EMBL/GenBank/DDBJ whole genome shotgun (WGS) entry which is preliminary data.</text>
</comment>
<dbReference type="GO" id="GO:0000122">
    <property type="term" value="P:negative regulation of transcription by RNA polymerase II"/>
    <property type="evidence" value="ECO:0007669"/>
    <property type="project" value="InterPro"/>
</dbReference>
<evidence type="ECO:0000256" key="6">
    <source>
        <dbReference type="SAM" id="MobiDB-lite"/>
    </source>
</evidence>
<dbReference type="Proteomes" id="UP000549091">
    <property type="component" value="Unassembled WGS sequence"/>
</dbReference>
<feature type="non-terminal residue" evidence="7">
    <location>
        <position position="370"/>
    </location>
</feature>
<dbReference type="PANTHER" id="PTHR13455">
    <property type="entry name" value="TRANSCRIPTIONAL REPRESSOR P66-RELATED"/>
    <property type="match status" value="1"/>
</dbReference>
<accession>A0A7K7S4H8</accession>
<dbReference type="EMBL" id="VZSU01001898">
    <property type="protein sequence ID" value="NWZ98661.1"/>
    <property type="molecule type" value="Genomic_DNA"/>
</dbReference>